<dbReference type="InterPro" id="IPR035446">
    <property type="entry name" value="SLSG/EP1"/>
</dbReference>
<name>A0AAD8LLJ4_TARER</name>
<dbReference type="InterPro" id="IPR036426">
    <property type="entry name" value="Bulb-type_lectin_dom_sf"/>
</dbReference>
<evidence type="ECO:0000256" key="3">
    <source>
        <dbReference type="SAM" id="Phobius"/>
    </source>
</evidence>
<dbReference type="EMBL" id="JAUHHV010000001">
    <property type="protein sequence ID" value="KAK1439645.1"/>
    <property type="molecule type" value="Genomic_DNA"/>
</dbReference>
<dbReference type="PROSITE" id="PS50927">
    <property type="entry name" value="BULB_LECTIN"/>
    <property type="match status" value="1"/>
</dbReference>
<reference evidence="5" key="1">
    <citation type="journal article" date="2023" name="bioRxiv">
        <title>Improved chromosome-level genome assembly for marigold (Tagetes erecta).</title>
        <authorList>
            <person name="Jiang F."/>
            <person name="Yuan L."/>
            <person name="Wang S."/>
            <person name="Wang H."/>
            <person name="Xu D."/>
            <person name="Wang A."/>
            <person name="Fan W."/>
        </authorList>
    </citation>
    <scope>NUCLEOTIDE SEQUENCE</scope>
    <source>
        <strain evidence="5">WSJ</strain>
        <tissue evidence="5">Leaf</tissue>
    </source>
</reference>
<dbReference type="PIRSF" id="PIRSF002686">
    <property type="entry name" value="SLG"/>
    <property type="match status" value="1"/>
</dbReference>
<dbReference type="SMART" id="SM00108">
    <property type="entry name" value="B_lectin"/>
    <property type="match status" value="1"/>
</dbReference>
<dbReference type="InterPro" id="IPR001480">
    <property type="entry name" value="Bulb-type_lectin_dom"/>
</dbReference>
<proteinExistence type="predicted"/>
<dbReference type="CDD" id="cd01098">
    <property type="entry name" value="PAN_AP_plant"/>
    <property type="match status" value="1"/>
</dbReference>
<evidence type="ECO:0000313" key="6">
    <source>
        <dbReference type="Proteomes" id="UP001229421"/>
    </source>
</evidence>
<gene>
    <name evidence="5" type="ORF">QVD17_05465</name>
</gene>
<dbReference type="SUPFAM" id="SSF51110">
    <property type="entry name" value="alpha-D-mannose-specific plant lectins"/>
    <property type="match status" value="1"/>
</dbReference>
<dbReference type="Gene3D" id="2.90.10.10">
    <property type="entry name" value="Bulb-type lectin domain"/>
    <property type="match status" value="1"/>
</dbReference>
<comment type="caution">
    <text evidence="5">The sequence shown here is derived from an EMBL/GenBank/DDBJ whole genome shotgun (WGS) entry which is preliminary data.</text>
</comment>
<dbReference type="AlphaFoldDB" id="A0AAD8LLJ4"/>
<dbReference type="PANTHER" id="PTHR32444">
    <property type="entry name" value="BULB-TYPE LECTIN DOMAIN-CONTAINING PROTEIN"/>
    <property type="match status" value="1"/>
</dbReference>
<sequence length="443" mass="50416">MAFHHFIYAIHFLFLYIHIFFGITQAIVPSSETFTYVNSGEFGIYIVEYEATYRALPPYSSPFQLCFYNTTPNAYTLALRMATMRSESLRRWVWEANRGNPVQENATLTLRKDGNLVLADADGRVAWQTNTTNKGVVRFQVLPTGNMVLQDAKGNFIWQSFDSPTDTLLVGQSLRANGINKLVSRSSEINNANGPYSLVMEPKGLAMYYKSTNSLRPMLYWSSIEWFTIDKGSMINLTLNSNPDGDGGHLYYLSFDYFTTNPVAKLGRYMTYTKYDNRLSFLRLGIDGNLRFYTYDDNIDGGGIAWELVYTFLDRETTESECQLPGRCGKFGLCEDNQCVACPTANGLSGWSQDCEAKKVVSCKAIDFHYYKLQGVDHFTIKYTKGDGPMKESECESKCTKDCKCMGYFYHTDSSRCWIAYDLKTLTRVGDLTRLAYIKTPNK</sequence>
<protein>
    <recommendedName>
        <fullName evidence="4">Bulb-type lectin domain-containing protein</fullName>
    </recommendedName>
</protein>
<dbReference type="Pfam" id="PF01453">
    <property type="entry name" value="B_lectin"/>
    <property type="match status" value="1"/>
</dbReference>
<keyword evidence="6" id="KW-1185">Reference proteome</keyword>
<keyword evidence="1" id="KW-0732">Signal</keyword>
<organism evidence="5 6">
    <name type="scientific">Tagetes erecta</name>
    <name type="common">African marigold</name>
    <dbReference type="NCBI Taxonomy" id="13708"/>
    <lineage>
        <taxon>Eukaryota</taxon>
        <taxon>Viridiplantae</taxon>
        <taxon>Streptophyta</taxon>
        <taxon>Embryophyta</taxon>
        <taxon>Tracheophyta</taxon>
        <taxon>Spermatophyta</taxon>
        <taxon>Magnoliopsida</taxon>
        <taxon>eudicotyledons</taxon>
        <taxon>Gunneridae</taxon>
        <taxon>Pentapetalae</taxon>
        <taxon>asterids</taxon>
        <taxon>campanulids</taxon>
        <taxon>Asterales</taxon>
        <taxon>Asteraceae</taxon>
        <taxon>Asteroideae</taxon>
        <taxon>Heliantheae alliance</taxon>
        <taxon>Tageteae</taxon>
        <taxon>Tagetes</taxon>
    </lineage>
</organism>
<dbReference type="CDD" id="cd00028">
    <property type="entry name" value="B_lectin"/>
    <property type="match status" value="1"/>
</dbReference>
<feature type="transmembrane region" description="Helical" evidence="3">
    <location>
        <begin position="7"/>
        <end position="28"/>
    </location>
</feature>
<evidence type="ECO:0000313" key="5">
    <source>
        <dbReference type="EMBL" id="KAK1439645.1"/>
    </source>
</evidence>
<evidence type="ECO:0000256" key="1">
    <source>
        <dbReference type="ARBA" id="ARBA00022729"/>
    </source>
</evidence>
<evidence type="ECO:0000259" key="4">
    <source>
        <dbReference type="PROSITE" id="PS50927"/>
    </source>
</evidence>
<keyword evidence="2" id="KW-0325">Glycoprotein</keyword>
<evidence type="ECO:0000256" key="2">
    <source>
        <dbReference type="ARBA" id="ARBA00023180"/>
    </source>
</evidence>
<dbReference type="PANTHER" id="PTHR32444:SF10">
    <property type="entry name" value="CURCULIN-LIKE (MANNOSE-BINDING) LECTIN FAMILY PROTEIN-RELATED"/>
    <property type="match status" value="1"/>
</dbReference>
<keyword evidence="3" id="KW-1133">Transmembrane helix</keyword>
<keyword evidence="3" id="KW-0472">Membrane</keyword>
<accession>A0AAD8LLJ4</accession>
<keyword evidence="3" id="KW-0812">Transmembrane</keyword>
<feature type="domain" description="Bulb-type lectin" evidence="4">
    <location>
        <begin position="44"/>
        <end position="162"/>
    </location>
</feature>
<dbReference type="Proteomes" id="UP001229421">
    <property type="component" value="Unassembled WGS sequence"/>
</dbReference>